<evidence type="ECO:0000256" key="1">
    <source>
        <dbReference type="ARBA" id="ARBA00004123"/>
    </source>
</evidence>
<evidence type="ECO:0000256" key="2">
    <source>
        <dbReference type="ARBA" id="ARBA00023015"/>
    </source>
</evidence>
<feature type="region of interest" description="Disordered" evidence="7">
    <location>
        <begin position="836"/>
        <end position="860"/>
    </location>
</feature>
<feature type="compositionally biased region" description="Polar residues" evidence="7">
    <location>
        <begin position="840"/>
        <end position="853"/>
    </location>
</feature>
<dbReference type="GO" id="GO:0005634">
    <property type="term" value="C:nucleus"/>
    <property type="evidence" value="ECO:0007669"/>
    <property type="project" value="UniProtKB-SubCell"/>
</dbReference>
<dbReference type="Proteomes" id="UP000887116">
    <property type="component" value="Unassembled WGS sequence"/>
</dbReference>
<dbReference type="GO" id="GO:0006355">
    <property type="term" value="P:regulation of DNA-templated transcription"/>
    <property type="evidence" value="ECO:0007669"/>
    <property type="project" value="InterPro"/>
</dbReference>
<comment type="caution">
    <text evidence="8">The sequence shown here is derived from an EMBL/GenBank/DDBJ whole genome shotgun (WGS) entry which is preliminary data.</text>
</comment>
<evidence type="ECO:0000256" key="7">
    <source>
        <dbReference type="SAM" id="MobiDB-lite"/>
    </source>
</evidence>
<feature type="region of interest" description="Disordered" evidence="7">
    <location>
        <begin position="178"/>
        <end position="219"/>
    </location>
</feature>
<feature type="compositionally biased region" description="Polar residues" evidence="7">
    <location>
        <begin position="1"/>
        <end position="19"/>
    </location>
</feature>
<keyword evidence="3" id="KW-0804">Transcription</keyword>
<keyword evidence="2" id="KW-0805">Transcription regulation</keyword>
<dbReference type="PROSITE" id="PS51477">
    <property type="entry name" value="PAH"/>
    <property type="match status" value="1"/>
</dbReference>
<gene>
    <name evidence="8" type="primary">GON4L</name>
    <name evidence="8" type="ORF">TNCT_153551</name>
</gene>
<dbReference type="InterPro" id="IPR009057">
    <property type="entry name" value="Homeodomain-like_sf"/>
</dbReference>
<name>A0A8X6HTG3_TRICU</name>
<feature type="compositionally biased region" description="Acidic residues" evidence="7">
    <location>
        <begin position="178"/>
        <end position="188"/>
    </location>
</feature>
<organism evidence="8 9">
    <name type="scientific">Trichonephila clavata</name>
    <name type="common">Joro spider</name>
    <name type="synonym">Nephila clavata</name>
    <dbReference type="NCBI Taxonomy" id="2740835"/>
    <lineage>
        <taxon>Eukaryota</taxon>
        <taxon>Metazoa</taxon>
        <taxon>Ecdysozoa</taxon>
        <taxon>Arthropoda</taxon>
        <taxon>Chelicerata</taxon>
        <taxon>Arachnida</taxon>
        <taxon>Araneae</taxon>
        <taxon>Araneomorphae</taxon>
        <taxon>Entelegynae</taxon>
        <taxon>Araneoidea</taxon>
        <taxon>Nephilidae</taxon>
        <taxon>Trichonephila</taxon>
    </lineage>
</organism>
<accession>A0A8X6HTG3</accession>
<protein>
    <submittedName>
        <fullName evidence="8">GON-4-like protein</fullName>
    </submittedName>
</protein>
<dbReference type="Pfam" id="PF02671">
    <property type="entry name" value="PAH"/>
    <property type="match status" value="1"/>
</dbReference>
<dbReference type="Gene3D" id="1.20.1160.11">
    <property type="entry name" value="Paired amphipathic helix"/>
    <property type="match status" value="1"/>
</dbReference>
<comment type="subcellular location">
    <subcellularLocation>
        <location evidence="1 5">Nucleus</location>
    </subcellularLocation>
</comment>
<dbReference type="InterPro" id="IPR036600">
    <property type="entry name" value="PAH_sf"/>
</dbReference>
<feature type="coiled-coil region" evidence="6">
    <location>
        <begin position="71"/>
        <end position="98"/>
    </location>
</feature>
<dbReference type="SUPFAM" id="SSF46689">
    <property type="entry name" value="Homeodomain-like"/>
    <property type="match status" value="1"/>
</dbReference>
<dbReference type="OrthoDB" id="6257037at2759"/>
<dbReference type="SUPFAM" id="SSF47762">
    <property type="entry name" value="PAH2 domain"/>
    <property type="match status" value="2"/>
</dbReference>
<sequence>MTDPNKPNSISDSAENTNILEDGTEISNKNSRRKNSSDRSNVKRKRVSFTEMDNTDGDSDAQTYFEGACSSDTVEDVLEDMEEEIDNALEQTQYKNKLTPTNVKNILRHIIANEYVLAMVRNTMKLEHSDGEELGDHSYEPKLTRSKAKEMRKKQYTLLWPVSSPVKKVEKVSQQLLEEEFPDESSSDEDYKPIEEESPSDDDEVLSSSPKQSNVEELHEVKLSSCSTIPEIMGPLPEKESMPAVEFQVVNIPENTSEADKIALRTRSKLCLNDTPLEEIEASFIAPDITIDMYDTKCDDEEWQEFLRELCKPIEHPEEADDAEDPEYKVLEEDVPDYNDLRYDNSVKITRGELNALMAEILEFAQQELGYFDDEEDEENRSNFRGNKSPVVNVGPVSVENVQSQWMNADERLQLDEQMRMYVQILAQSYLLSHGNSHLNFINVSSKLFLDEIKMFASREMASNERSAFYAQNLDGALDIVNEYENRKVPLKPRNLLQMKRTVLPAVTQHVKKTLATSKVFIYPELLPVCGFREVFEKQKTKFSTPEDNLIALGMEQFADVKNPIECIHALLVPAKTIEQIKIRIKNSKVKKNPMDNPIKFYHVYKQAPQFQRVIRIFDPYNIKAPEDYAPEFLPKWMESYSKVGIHAHITPLIAPTPTKDDVKPKIAVVRPMFRKPLEARKLSPILPRGFSPLKHISPILKKYSQQRRIVPILPFNCNSPLKRKYPPQRQFAKPFINPVPDPSGIVLKPDVLKESFSKQPLSSICNNISENLDESCACTEENQNSSSTQTECVSFSSINQMAAQVSSKQLSTPLPVDSHAGIEILDEADEEIAEEEQDFTASASATNSTNGKKQVVSKKRNRLQRDLEASLALLQPTLLKNDSKKEEREVLFANSYLLRASEILKGNPEIYEKFLSVLCKYHQSTRPPIELYKELKEVLKDYPTLVRDFIIFLKPEQAKECGKYKEHLALSRIREFFWKIEVHFKHQPQYITRILRTFAQLQQQVDITSAEVVTALQPLLRNQSHLMEELYNLLPDVNPPEYLMTDFEAVNMPNSDEDNSSVDSCEDIIIPDTPDPYGGKDCPCDCHNSSSDNRMLNKSRHCVKCGVRFIDGRIYIQTGKVLKPAQVTYHDLPLSNLPEKDKINGNLITPKVQLTPEIPVKTTVVATEAIEKDDSIASKISNGIQKSVLCHSEELLISNSKLPCDVIEDTVFPAVTNSLNKSTPSDFSHLKDMIGPGASENSNEKNAVSSHNVKWTRDEDRLIIYNCQRYGISRKAFGTSASAIKNRTTEEVEERFLSLMELLSEEIKKQ</sequence>
<dbReference type="InterPro" id="IPR003822">
    <property type="entry name" value="PAH"/>
</dbReference>
<evidence type="ECO:0000256" key="4">
    <source>
        <dbReference type="ARBA" id="ARBA00023242"/>
    </source>
</evidence>
<dbReference type="EMBL" id="BMAO01029171">
    <property type="protein sequence ID" value="GFR29881.1"/>
    <property type="molecule type" value="Genomic_DNA"/>
</dbReference>
<evidence type="ECO:0000256" key="5">
    <source>
        <dbReference type="PROSITE-ProRule" id="PRU00810"/>
    </source>
</evidence>
<dbReference type="Pfam" id="PF21227">
    <property type="entry name" value="Myb_DNA-binding_7"/>
    <property type="match status" value="1"/>
</dbReference>
<evidence type="ECO:0000256" key="6">
    <source>
        <dbReference type="SAM" id="Coils"/>
    </source>
</evidence>
<evidence type="ECO:0000313" key="9">
    <source>
        <dbReference type="Proteomes" id="UP000887116"/>
    </source>
</evidence>
<dbReference type="Gene3D" id="1.10.10.60">
    <property type="entry name" value="Homeodomain-like"/>
    <property type="match status" value="1"/>
</dbReference>
<dbReference type="GO" id="GO:0003712">
    <property type="term" value="F:transcription coregulator activity"/>
    <property type="evidence" value="ECO:0007669"/>
    <property type="project" value="TreeGrafter"/>
</dbReference>
<keyword evidence="6" id="KW-0175">Coiled coil</keyword>
<proteinExistence type="predicted"/>
<dbReference type="PANTHER" id="PTHR16088">
    <property type="entry name" value="YY1 ASSOCIATED PROTEIN-RELATED"/>
    <property type="match status" value="1"/>
</dbReference>
<dbReference type="InterPro" id="IPR052435">
    <property type="entry name" value="YY1-Transcr_Regul"/>
</dbReference>
<evidence type="ECO:0000256" key="3">
    <source>
        <dbReference type="ARBA" id="ARBA00023163"/>
    </source>
</evidence>
<evidence type="ECO:0000313" key="8">
    <source>
        <dbReference type="EMBL" id="GFR29881.1"/>
    </source>
</evidence>
<feature type="compositionally biased region" description="Acidic residues" evidence="7">
    <location>
        <begin position="196"/>
        <end position="205"/>
    </location>
</feature>
<dbReference type="PANTHER" id="PTHR16088:SF3">
    <property type="entry name" value="GON-4-LIKE PROTEIN"/>
    <property type="match status" value="1"/>
</dbReference>
<reference evidence="8" key="1">
    <citation type="submission" date="2020-07" db="EMBL/GenBank/DDBJ databases">
        <title>Multicomponent nature underlies the extraordinary mechanical properties of spider dragline silk.</title>
        <authorList>
            <person name="Kono N."/>
            <person name="Nakamura H."/>
            <person name="Mori M."/>
            <person name="Yoshida Y."/>
            <person name="Ohtoshi R."/>
            <person name="Malay A.D."/>
            <person name="Moran D.A.P."/>
            <person name="Tomita M."/>
            <person name="Numata K."/>
            <person name="Arakawa K."/>
        </authorList>
    </citation>
    <scope>NUCLEOTIDE SEQUENCE</scope>
</reference>
<keyword evidence="4 5" id="KW-0539">Nucleus</keyword>
<keyword evidence="9" id="KW-1185">Reference proteome</keyword>
<feature type="region of interest" description="Disordered" evidence="7">
    <location>
        <begin position="1"/>
        <end position="62"/>
    </location>
</feature>